<evidence type="ECO:0000259" key="1">
    <source>
        <dbReference type="Pfam" id="PF00174"/>
    </source>
</evidence>
<feature type="domain" description="Oxidoreductase molybdopterin-binding" evidence="1">
    <location>
        <begin position="43"/>
        <end position="129"/>
    </location>
</feature>
<proteinExistence type="predicted"/>
<keyword evidence="3" id="KW-1185">Reference proteome</keyword>
<evidence type="ECO:0000313" key="3">
    <source>
        <dbReference type="Proteomes" id="UP001252270"/>
    </source>
</evidence>
<reference evidence="2 3" key="1">
    <citation type="submission" date="2023-04" db="EMBL/GenBank/DDBJ databases">
        <title>A long-awaited taxogenomic arrangement of the family Halomonadaceae.</title>
        <authorList>
            <person name="De La Haba R."/>
            <person name="Chuvochina M."/>
            <person name="Wittouck S."/>
            <person name="Arahal D.R."/>
            <person name="Sanchez-Porro C."/>
            <person name="Hugenholtz P."/>
            <person name="Ventosa A."/>
        </authorList>
    </citation>
    <scope>NUCLEOTIDE SEQUENCE [LARGE SCALE GENOMIC DNA]</scope>
    <source>
        <strain evidence="2 3">DSM 17332</strain>
    </source>
</reference>
<sequence length="150" mass="16744">MAQASTPSPSELAPSQDTTTVLTLHDGAQRQNVSRADIETLPLYEVTLNHFEGIKGRFTGVWLDDFLAEYGLDEPTPLRFIAHDDYTTFLSREDRREKRFLLATRLDGEPLTLSEFGPTLLIVPEDAAAVEAGTASMTHWVWSIRDIIAP</sequence>
<dbReference type="SUPFAM" id="SSF56524">
    <property type="entry name" value="Oxidoreductase molybdopterin-binding domain"/>
    <property type="match status" value="1"/>
</dbReference>
<comment type="caution">
    <text evidence="2">The sequence shown here is derived from an EMBL/GenBank/DDBJ whole genome shotgun (WGS) entry which is preliminary data.</text>
</comment>
<dbReference type="Pfam" id="PF00174">
    <property type="entry name" value="Oxidored_molyb"/>
    <property type="match status" value="1"/>
</dbReference>
<dbReference type="Proteomes" id="UP001252270">
    <property type="component" value="Unassembled WGS sequence"/>
</dbReference>
<accession>A0ABU1GIW9</accession>
<dbReference type="EMBL" id="JARWAL010000002">
    <property type="protein sequence ID" value="MDR5891946.1"/>
    <property type="molecule type" value="Genomic_DNA"/>
</dbReference>
<dbReference type="Gene3D" id="3.90.420.10">
    <property type="entry name" value="Oxidoreductase, molybdopterin-binding domain"/>
    <property type="match status" value="1"/>
</dbReference>
<organism evidence="2 3">
    <name type="scientific">Halomonas mongoliensis</name>
    <dbReference type="NCBI Taxonomy" id="321265"/>
    <lineage>
        <taxon>Bacteria</taxon>
        <taxon>Pseudomonadati</taxon>
        <taxon>Pseudomonadota</taxon>
        <taxon>Gammaproteobacteria</taxon>
        <taxon>Oceanospirillales</taxon>
        <taxon>Halomonadaceae</taxon>
        <taxon>Halomonas</taxon>
    </lineage>
</organism>
<gene>
    <name evidence="2" type="ORF">QC820_03895</name>
</gene>
<protein>
    <submittedName>
        <fullName evidence="2">Molybdopterin-dependent oxidoreductase</fullName>
    </submittedName>
</protein>
<name>A0ABU1GIW9_9GAMM</name>
<evidence type="ECO:0000313" key="2">
    <source>
        <dbReference type="EMBL" id="MDR5891946.1"/>
    </source>
</evidence>
<dbReference type="InterPro" id="IPR000572">
    <property type="entry name" value="OxRdtase_Mopterin-bd_dom"/>
</dbReference>
<dbReference type="InterPro" id="IPR036374">
    <property type="entry name" value="OxRdtase_Mopterin-bd_sf"/>
</dbReference>